<evidence type="ECO:0000256" key="2">
    <source>
        <dbReference type="SAM" id="MobiDB-lite"/>
    </source>
</evidence>
<proteinExistence type="predicted"/>
<organism evidence="3 4">
    <name type="scientific">Phytophthora pseudosyringae</name>
    <dbReference type="NCBI Taxonomy" id="221518"/>
    <lineage>
        <taxon>Eukaryota</taxon>
        <taxon>Sar</taxon>
        <taxon>Stramenopiles</taxon>
        <taxon>Oomycota</taxon>
        <taxon>Peronosporomycetes</taxon>
        <taxon>Peronosporales</taxon>
        <taxon>Peronosporaceae</taxon>
        <taxon>Phytophthora</taxon>
    </lineage>
</organism>
<gene>
    <name evidence="3" type="ORF">PHYPSEUDO_009612</name>
</gene>
<feature type="coiled-coil region" evidence="1">
    <location>
        <begin position="229"/>
        <end position="322"/>
    </location>
</feature>
<feature type="coiled-coil region" evidence="1">
    <location>
        <begin position="166"/>
        <end position="200"/>
    </location>
</feature>
<feature type="coiled-coil region" evidence="1">
    <location>
        <begin position="632"/>
        <end position="659"/>
    </location>
</feature>
<reference evidence="3" key="1">
    <citation type="submission" date="2021-02" db="EMBL/GenBank/DDBJ databases">
        <authorList>
            <person name="Palmer J.M."/>
        </authorList>
    </citation>
    <scope>NUCLEOTIDE SEQUENCE</scope>
    <source>
        <strain evidence="3">SCRP734</strain>
    </source>
</reference>
<dbReference type="OrthoDB" id="167407at2759"/>
<sequence length="1037" mass="116695">MDPADYTWNIQSSLASSLDLLEEEVLREASKHGPQWKRDKHLVVEGEPAATVPRFGLGDVLEEVSRISPRKPQVVSKTSSRHRASSSHRSSNNADEGDGARRHLQVENERLQGEVKQWQREVQHAREEKLELETSFRRLDQEIGNGYHLVERKEKELRIAELVTKNQKMSQLLERELQSHEELRRAHAALQAEQRKLTDQVTLLNRVLDSVETKHTELSSSHNTLTVSYEAAQNTIETLQCEILALQDKLATSDTHVQVVTEYENKIQHWERTCRGLEQKCEHKAQKLKQAQKIASAAQHEAQRALDRQEELEQEVRSAHDQMILTNAALRTMEAKLEANLKAAQHGGSQESLHRRIRQLEGELLQKNRAIAELMQTCNQLLSSQKRPDSGKTSLSTRNGQAKLTTRITCLTDKLRTTEESHVRKSRSLDILMHAFPFLLRRLDAMQDQLAAAVESNDIITNALEQMQDQPNAGAGSINPANVNTDTCVRGSMYLHLARDKYLLEAPYPIELLADQTGARVLSGNQEPTTEFTRAKAKKFPPFRVKCSLMKAKDNQREDESDDHQMHQLVVLSADSSDASGASYLNRSKINAFLEVVQSSAARKKFKTLIIGKLAECLNKLRELAHRSASEAAVQQASIQMLQREVADLQQRLKNSHSADNNSTEYEEMAAATKTSCRTRQFLLKMVDVYAEKQQESDDRQMTFLTQPLTSDMLISTAHRNQNENYGPPDDRLCLSGCELEDDEVGQLLLKILVSGVRFREIDLASNNLSDVGAQHVAEFLEKAPTSVRVVSLMGNKRITRHGIESMRGGLLRNQRVQRVTEDERAVEDGVLLRGLAIQRDFDETGNATEMLCVILPVVSEREEIDWKTATPEAVDAMSEKLRQLGFRYNIRPSSAPSRLRPSTYSSKNRVGGQQSELRSRTSVPSCTGASLNRRAPVPSRSEATATNRRRSLPSTGVTSDAMYRRQQVKQQQNLRFQSLEAAIQRASAPQVSKPQTAASSNTRPTSGRAVNGTTMTSSNKRTLSKTHMNTIRGLRR</sequence>
<feature type="compositionally biased region" description="Polar residues" evidence="2">
    <location>
        <begin position="904"/>
        <end position="931"/>
    </location>
</feature>
<dbReference type="AlphaFoldDB" id="A0A8T1WLW0"/>
<dbReference type="EMBL" id="JAGDFM010000004">
    <property type="protein sequence ID" value="KAG7393408.1"/>
    <property type="molecule type" value="Genomic_DNA"/>
</dbReference>
<name>A0A8T1WLW0_9STRA</name>
<protein>
    <submittedName>
        <fullName evidence="3">Uncharacterized protein</fullName>
    </submittedName>
</protein>
<feature type="compositionally biased region" description="Polar residues" evidence="2">
    <location>
        <begin position="1012"/>
        <end position="1030"/>
    </location>
</feature>
<accession>A0A8T1WLW0</accession>
<feature type="coiled-coil region" evidence="1">
    <location>
        <begin position="101"/>
        <end position="142"/>
    </location>
</feature>
<feature type="region of interest" description="Disordered" evidence="2">
    <location>
        <begin position="67"/>
        <end position="99"/>
    </location>
</feature>
<feature type="coiled-coil region" evidence="1">
    <location>
        <begin position="350"/>
        <end position="377"/>
    </location>
</feature>
<keyword evidence="1" id="KW-0175">Coiled coil</keyword>
<feature type="region of interest" description="Disordered" evidence="2">
    <location>
        <begin position="892"/>
        <end position="973"/>
    </location>
</feature>
<comment type="caution">
    <text evidence="3">The sequence shown here is derived from an EMBL/GenBank/DDBJ whole genome shotgun (WGS) entry which is preliminary data.</text>
</comment>
<feature type="compositionally biased region" description="Low complexity" evidence="2">
    <location>
        <begin position="892"/>
        <end position="903"/>
    </location>
</feature>
<evidence type="ECO:0000313" key="3">
    <source>
        <dbReference type="EMBL" id="KAG7393408.1"/>
    </source>
</evidence>
<evidence type="ECO:0000313" key="4">
    <source>
        <dbReference type="Proteomes" id="UP000694044"/>
    </source>
</evidence>
<feature type="compositionally biased region" description="Polar residues" evidence="2">
    <location>
        <begin position="942"/>
        <end position="959"/>
    </location>
</feature>
<dbReference type="Proteomes" id="UP000694044">
    <property type="component" value="Unassembled WGS sequence"/>
</dbReference>
<feature type="compositionally biased region" description="Polar residues" evidence="2">
    <location>
        <begin position="988"/>
        <end position="1006"/>
    </location>
</feature>
<evidence type="ECO:0000256" key="1">
    <source>
        <dbReference type="SAM" id="Coils"/>
    </source>
</evidence>
<keyword evidence="4" id="KW-1185">Reference proteome</keyword>
<feature type="region of interest" description="Disordered" evidence="2">
    <location>
        <begin position="986"/>
        <end position="1037"/>
    </location>
</feature>